<evidence type="ECO:0000313" key="2">
    <source>
        <dbReference type="Proteomes" id="UP001365542"/>
    </source>
</evidence>
<organism evidence="1 2">
    <name type="scientific">Orbilia ellipsospora</name>
    <dbReference type="NCBI Taxonomy" id="2528407"/>
    <lineage>
        <taxon>Eukaryota</taxon>
        <taxon>Fungi</taxon>
        <taxon>Dikarya</taxon>
        <taxon>Ascomycota</taxon>
        <taxon>Pezizomycotina</taxon>
        <taxon>Orbiliomycetes</taxon>
        <taxon>Orbiliales</taxon>
        <taxon>Orbiliaceae</taxon>
        <taxon>Orbilia</taxon>
    </lineage>
</organism>
<protein>
    <recommendedName>
        <fullName evidence="3">F-box domain-containing protein</fullName>
    </recommendedName>
</protein>
<reference evidence="1 2" key="1">
    <citation type="submission" date="2019-10" db="EMBL/GenBank/DDBJ databases">
        <authorList>
            <person name="Palmer J.M."/>
        </authorList>
    </citation>
    <scope>NUCLEOTIDE SEQUENCE [LARGE SCALE GENOMIC DNA]</scope>
    <source>
        <strain evidence="1 2">TWF694</strain>
    </source>
</reference>
<dbReference type="InterPro" id="IPR038883">
    <property type="entry name" value="AN11006-like"/>
</dbReference>
<dbReference type="PANTHER" id="PTHR42085:SF2">
    <property type="entry name" value="F-BOX DOMAIN-CONTAINING PROTEIN"/>
    <property type="match status" value="1"/>
</dbReference>
<comment type="caution">
    <text evidence="1">The sequence shown here is derived from an EMBL/GenBank/DDBJ whole genome shotgun (WGS) entry which is preliminary data.</text>
</comment>
<evidence type="ECO:0000313" key="1">
    <source>
        <dbReference type="EMBL" id="KAK6529138.1"/>
    </source>
</evidence>
<name>A0AAV9WZZ9_9PEZI</name>
<gene>
    <name evidence="1" type="ORF">TWF694_004351</name>
</gene>
<sequence>MNIDHYFEFYAQYLNLGHPDNQTSLKYLPTSTPSSVFPFLSLPREIRDEIYSYLLIFPSNAISFSVVEALYNENLMHAQRLEWLSAIRPIRDRPRGTDVTIFRVNKQVHDEASEVFYSKNTFPIEIFINGFSAGPEVGGMMRARYKAPWEDLTYKTSESDPLGYFGAEDHSEYGGDLISTGKAIVPFPSRRYAHLIKRVRIEVFDYNFIKYILEPEWYFGFSKLGPDRLLLPLALRLRNLLDGRNDSSPLKIEIRLSSALMMTLHRHLEDLWAVEVIRAKGEQIYRELLKIAWPFTVLPWTECNIITPFNPEAPQLKGMEEEIFGLCGEGGKLCDEDVEDYGNVPLAEGCLLVMRNGKVRMRRRSSRF</sequence>
<keyword evidence="2" id="KW-1185">Reference proteome</keyword>
<dbReference type="AlphaFoldDB" id="A0AAV9WZZ9"/>
<accession>A0AAV9WZZ9</accession>
<dbReference type="Proteomes" id="UP001365542">
    <property type="component" value="Unassembled WGS sequence"/>
</dbReference>
<evidence type="ECO:0008006" key="3">
    <source>
        <dbReference type="Google" id="ProtNLM"/>
    </source>
</evidence>
<dbReference type="EMBL" id="JAVHJO010000014">
    <property type="protein sequence ID" value="KAK6529138.1"/>
    <property type="molecule type" value="Genomic_DNA"/>
</dbReference>
<dbReference type="PANTHER" id="PTHR42085">
    <property type="entry name" value="F-BOX DOMAIN-CONTAINING PROTEIN"/>
    <property type="match status" value="1"/>
</dbReference>
<proteinExistence type="predicted"/>